<gene>
    <name evidence="3" type="ORF">SAMN05421505_101129</name>
</gene>
<evidence type="ECO:0000313" key="4">
    <source>
        <dbReference type="Proteomes" id="UP000198923"/>
    </source>
</evidence>
<dbReference type="RefSeq" id="WP_093167128.1">
    <property type="nucleotide sequence ID" value="NZ_FNCN01000001.1"/>
</dbReference>
<dbReference type="Pfam" id="PF00856">
    <property type="entry name" value="SET"/>
    <property type="match status" value="1"/>
</dbReference>
<dbReference type="Gene3D" id="2.170.270.10">
    <property type="entry name" value="SET domain"/>
    <property type="match status" value="1"/>
</dbReference>
<dbReference type="STRING" id="504805.SAMN05421505_101129"/>
<dbReference type="EMBL" id="FNCN01000001">
    <property type="protein sequence ID" value="SDG02154.1"/>
    <property type="molecule type" value="Genomic_DNA"/>
</dbReference>
<dbReference type="AlphaFoldDB" id="A0A1G7QUL3"/>
<evidence type="ECO:0000259" key="2">
    <source>
        <dbReference type="PROSITE" id="PS50280"/>
    </source>
</evidence>
<accession>A0A1G7QUL3</accession>
<feature type="compositionally biased region" description="Gly residues" evidence="1">
    <location>
        <begin position="137"/>
        <end position="149"/>
    </location>
</feature>
<evidence type="ECO:0000256" key="1">
    <source>
        <dbReference type="SAM" id="MobiDB-lite"/>
    </source>
</evidence>
<reference evidence="3 4" key="1">
    <citation type="submission" date="2016-10" db="EMBL/GenBank/DDBJ databases">
        <authorList>
            <person name="de Groot N.N."/>
        </authorList>
    </citation>
    <scope>NUCLEOTIDE SEQUENCE [LARGE SCALE GENOMIC DNA]</scope>
    <source>
        <strain evidence="3 4">CPCC 201354</strain>
    </source>
</reference>
<evidence type="ECO:0000313" key="3">
    <source>
        <dbReference type="EMBL" id="SDG02154.1"/>
    </source>
</evidence>
<organism evidence="3 4">
    <name type="scientific">Sinosporangium album</name>
    <dbReference type="NCBI Taxonomy" id="504805"/>
    <lineage>
        <taxon>Bacteria</taxon>
        <taxon>Bacillati</taxon>
        <taxon>Actinomycetota</taxon>
        <taxon>Actinomycetes</taxon>
        <taxon>Streptosporangiales</taxon>
        <taxon>Streptosporangiaceae</taxon>
        <taxon>Sinosporangium</taxon>
    </lineage>
</organism>
<keyword evidence="4" id="KW-1185">Reference proteome</keyword>
<sequence>MLNSALYPGFSAIAGTGLIALRDIRQGTVVWGPCAGCRTWAADEQYGMPSAVLEWLDEFGYRLSDRSLILPCGGAHLFNHSCEAAVLDHGLAGGIAVRDIHAGEEVTCDYRTFRYDDPWEFACACGSRECARVVRPGSGGSGGTGGTVGSAGRAGAAGPAGEPPREVVSAWRRRMAPALRAAERVPQEIPLRRGSVVVVERHRSAVPS</sequence>
<dbReference type="Proteomes" id="UP000198923">
    <property type="component" value="Unassembled WGS sequence"/>
</dbReference>
<feature type="domain" description="SET" evidence="2">
    <location>
        <begin position="1"/>
        <end position="111"/>
    </location>
</feature>
<dbReference type="InterPro" id="IPR046341">
    <property type="entry name" value="SET_dom_sf"/>
</dbReference>
<feature type="compositionally biased region" description="Low complexity" evidence="1">
    <location>
        <begin position="150"/>
        <end position="160"/>
    </location>
</feature>
<dbReference type="OrthoDB" id="9790349at2"/>
<feature type="region of interest" description="Disordered" evidence="1">
    <location>
        <begin position="137"/>
        <end position="164"/>
    </location>
</feature>
<protein>
    <submittedName>
        <fullName evidence="3">SET domain-containing protein</fullName>
    </submittedName>
</protein>
<dbReference type="InterPro" id="IPR001214">
    <property type="entry name" value="SET_dom"/>
</dbReference>
<dbReference type="SUPFAM" id="SSF82199">
    <property type="entry name" value="SET domain"/>
    <property type="match status" value="1"/>
</dbReference>
<proteinExistence type="predicted"/>
<name>A0A1G7QUL3_9ACTN</name>
<dbReference type="PROSITE" id="PS50280">
    <property type="entry name" value="SET"/>
    <property type="match status" value="1"/>
</dbReference>